<feature type="region of interest" description="Disordered" evidence="1">
    <location>
        <begin position="687"/>
        <end position="1141"/>
    </location>
</feature>
<evidence type="ECO:0008006" key="4">
    <source>
        <dbReference type="Google" id="ProtNLM"/>
    </source>
</evidence>
<feature type="compositionally biased region" description="Basic and acidic residues" evidence="1">
    <location>
        <begin position="1075"/>
        <end position="1085"/>
    </location>
</feature>
<feature type="compositionally biased region" description="Basic residues" evidence="1">
    <location>
        <begin position="1040"/>
        <end position="1052"/>
    </location>
</feature>
<evidence type="ECO:0000313" key="2">
    <source>
        <dbReference type="EMBL" id="KAK8875462.1"/>
    </source>
</evidence>
<comment type="caution">
    <text evidence="2">The sequence shown here is derived from an EMBL/GenBank/DDBJ whole genome shotgun (WGS) entry which is preliminary data.</text>
</comment>
<feature type="compositionally biased region" description="Basic and acidic residues" evidence="1">
    <location>
        <begin position="687"/>
        <end position="708"/>
    </location>
</feature>
<feature type="compositionally biased region" description="Low complexity" evidence="1">
    <location>
        <begin position="1086"/>
        <end position="1098"/>
    </location>
</feature>
<accession>A0ABR2JD44</accession>
<feature type="compositionally biased region" description="Basic and acidic residues" evidence="1">
    <location>
        <begin position="613"/>
        <end position="627"/>
    </location>
</feature>
<keyword evidence="3" id="KW-1185">Reference proteome</keyword>
<name>A0ABR2JD44_9EUKA</name>
<feature type="compositionally biased region" description="Basic residues" evidence="1">
    <location>
        <begin position="786"/>
        <end position="801"/>
    </location>
</feature>
<feature type="compositionally biased region" description="Basic residues" evidence="1">
    <location>
        <begin position="818"/>
        <end position="834"/>
    </location>
</feature>
<dbReference type="SUPFAM" id="SSF52047">
    <property type="entry name" value="RNI-like"/>
    <property type="match status" value="1"/>
</dbReference>
<proteinExistence type="predicted"/>
<feature type="compositionally biased region" description="Basic residues" evidence="1">
    <location>
        <begin position="913"/>
        <end position="928"/>
    </location>
</feature>
<dbReference type="InterPro" id="IPR032675">
    <property type="entry name" value="LRR_dom_sf"/>
</dbReference>
<feature type="compositionally biased region" description="Acidic residues" evidence="1">
    <location>
        <begin position="963"/>
        <end position="972"/>
    </location>
</feature>
<dbReference type="Proteomes" id="UP001470230">
    <property type="component" value="Unassembled WGS sequence"/>
</dbReference>
<feature type="region of interest" description="Disordered" evidence="1">
    <location>
        <begin position="613"/>
        <end position="671"/>
    </location>
</feature>
<feature type="compositionally biased region" description="Basic residues" evidence="1">
    <location>
        <begin position="882"/>
        <end position="897"/>
    </location>
</feature>
<evidence type="ECO:0000256" key="1">
    <source>
        <dbReference type="SAM" id="MobiDB-lite"/>
    </source>
</evidence>
<feature type="compositionally biased region" description="Basic residues" evidence="1">
    <location>
        <begin position="944"/>
        <end position="959"/>
    </location>
</feature>
<feature type="compositionally biased region" description="Basic residues" evidence="1">
    <location>
        <begin position="628"/>
        <end position="642"/>
    </location>
</feature>
<organism evidence="2 3">
    <name type="scientific">Tritrichomonas musculus</name>
    <dbReference type="NCBI Taxonomy" id="1915356"/>
    <lineage>
        <taxon>Eukaryota</taxon>
        <taxon>Metamonada</taxon>
        <taxon>Parabasalia</taxon>
        <taxon>Tritrichomonadida</taxon>
        <taxon>Tritrichomonadidae</taxon>
        <taxon>Tritrichomonas</taxon>
    </lineage>
</organism>
<dbReference type="EMBL" id="JAPFFF010000012">
    <property type="protein sequence ID" value="KAK8875462.1"/>
    <property type="molecule type" value="Genomic_DNA"/>
</dbReference>
<sequence>MGKDNDKISGLAKKGNRVVYQNALTKFTVNDGKPNSGYFIALTNYYIAFCDKKQSKFENLIYYDQITSINFADKKIEIGYNKEDKTKKVILESKEIDKINKVIVDYLSKILTQQEAAKLDIKAKEDSTGTDEKCTIPTTRYLVKDHNEDKEKIDTNFLKTLQSHFKVLRITDVDNTDSAFYGVLKDADFIESVELPRFPSLLENNQPLPFAHLLVSGLGDDSFDNFYDSLSQSPESAESNKLTGISLVECKLSDSNLEKLIDLASNNKYVSLSIQKSDIPSSFYQSLEKVEESLQMLNLDHCTVNITELVQYTTFLRSLSISNSNIKIGEFIDDLQNKNFENLEMINLSGNKSGNITFDKKLLPQTLQVVDVSNVQWTKDSLLSFLKLLFEDNYRHGIKLNLGYAQLDDESGWSEIIGYLKNCNPSQLTELNWSGNPISSEFSEFLSKCSNLKILRANLALDKASNLPEFGEAVSQLGSLEEFYAYGSTDHSVGPNIKDFIEKLSGASKLKIIDFHSQKIESDGLQAISELAASINSLETINVDDCNVNNIKELLSFTNSLAKSQRAINVSYLDEEIESLKSKDKDAISSNDIKKLRNNLSQLSYGTATYVEEKGTKKDDENEESKSKDKKKKKDDKKSSKKKSNDKGKDKDKKEEKVPEPPFAIFRIEDKLEFPIYMNKELIKQLDETVPEKEARNLTLEQEDHKPSGNDVNESDPKNKNEEEEDQSDIKHSKSNKNRHLGEDEEEDQKDSKKKSGRKDSKSSKNKRKKQIDDDDDEEEDDEPRKKGRKDSKLSKSNKRKQQYEEDDEEEEEDEPRKKGRKDSKLSKSNKRKRQYEYDDDEEEEDEPRKKGRKDSKLSKSNKRKRQYEYDDDEEEEDEPRKKGRKDSKLSKSNKRKQQYEDDEEEEEDEPRKKGRKDSKLSKSNKRKQQYEDDEEEEEDEPRKKGRKDSKLSKSNKRKQQYEDDDDEEEESDPRHKSSRKNSKVSKSSKRKRQYEDEEEESSEARSKSSRKNSKASKGSNKRKRQYEDEEEELYEPRKKSSRKDRKQSKSKRQYEDEEEESSEPKKKSSRKSTYKREPRKRAIMDSDSASESESNQSENKKFANKDSGAVSSFAESAPKPKPDQYEQPNWSFPKQVAEPTYDPAPVFKKLQKQYNLNVLRDAI</sequence>
<feature type="compositionally biased region" description="Basic residues" evidence="1">
    <location>
        <begin position="1008"/>
        <end position="1025"/>
    </location>
</feature>
<reference evidence="2 3" key="1">
    <citation type="submission" date="2024-04" db="EMBL/GenBank/DDBJ databases">
        <title>Tritrichomonas musculus Genome.</title>
        <authorList>
            <person name="Alves-Ferreira E."/>
            <person name="Grigg M."/>
            <person name="Lorenzi H."/>
            <person name="Galac M."/>
        </authorList>
    </citation>
    <scope>NUCLEOTIDE SEQUENCE [LARGE SCALE GENOMIC DNA]</scope>
    <source>
        <strain evidence="2 3">EAF2021</strain>
    </source>
</reference>
<dbReference type="Gene3D" id="3.80.10.10">
    <property type="entry name" value="Ribonuclease Inhibitor"/>
    <property type="match status" value="1"/>
</dbReference>
<evidence type="ECO:0000313" key="3">
    <source>
        <dbReference type="Proteomes" id="UP001470230"/>
    </source>
</evidence>
<feature type="compositionally biased region" description="Acidic residues" evidence="1">
    <location>
        <begin position="773"/>
        <end position="782"/>
    </location>
</feature>
<protein>
    <recommendedName>
        <fullName evidence="4">Leucine Rich Repeat family protein</fullName>
    </recommendedName>
</protein>
<feature type="compositionally biased region" description="Basic residues" evidence="1">
    <location>
        <begin position="977"/>
        <end position="993"/>
    </location>
</feature>
<feature type="compositionally biased region" description="Basic residues" evidence="1">
    <location>
        <begin position="850"/>
        <end position="866"/>
    </location>
</feature>
<gene>
    <name evidence="2" type="ORF">M9Y10_005628</name>
</gene>
<feature type="compositionally biased region" description="Basic and acidic residues" evidence="1">
    <location>
        <begin position="643"/>
        <end position="659"/>
    </location>
</feature>
<feature type="compositionally biased region" description="Acidic residues" evidence="1">
    <location>
        <begin position="805"/>
        <end position="814"/>
    </location>
</feature>